<dbReference type="Proteomes" id="UP000190813">
    <property type="component" value="Unassembled WGS sequence"/>
</dbReference>
<feature type="signal peptide" evidence="2">
    <location>
        <begin position="1"/>
        <end position="22"/>
    </location>
</feature>
<dbReference type="AlphaFoldDB" id="A0A1T3MBX4"/>
<keyword evidence="4" id="KW-1185">Reference proteome</keyword>
<dbReference type="SUPFAM" id="SSF48452">
    <property type="entry name" value="TPR-like"/>
    <property type="match status" value="1"/>
</dbReference>
<dbReference type="PROSITE" id="PS50293">
    <property type="entry name" value="TPR_REGION"/>
    <property type="match status" value="1"/>
</dbReference>
<reference evidence="3 4" key="1">
    <citation type="submission" date="2016-06" db="EMBL/GenBank/DDBJ databases">
        <title>Revisiting the taxonomy of the Elizabethkingia Genus based on Whole-Genome Sequencing, Optical Mapping, and MALDI-TOF.</title>
        <authorList>
            <person name="Nicholson A.C."/>
        </authorList>
    </citation>
    <scope>NUCLEOTIDE SEQUENCE [LARGE SCALE GENOMIC DNA]</scope>
    <source>
        <strain evidence="3 4">G4070</strain>
    </source>
</reference>
<dbReference type="Gene3D" id="1.25.40.10">
    <property type="entry name" value="Tetratricopeptide repeat domain"/>
    <property type="match status" value="1"/>
</dbReference>
<evidence type="ECO:0000256" key="1">
    <source>
        <dbReference type="PROSITE-ProRule" id="PRU00339"/>
    </source>
</evidence>
<dbReference type="InterPro" id="IPR019734">
    <property type="entry name" value="TPR_rpt"/>
</dbReference>
<evidence type="ECO:0000313" key="3">
    <source>
        <dbReference type="EMBL" id="OPC62148.1"/>
    </source>
</evidence>
<dbReference type="SMART" id="SM00028">
    <property type="entry name" value="TPR"/>
    <property type="match status" value="2"/>
</dbReference>
<accession>A0A1T3MBX4</accession>
<dbReference type="InterPro" id="IPR011990">
    <property type="entry name" value="TPR-like_helical_dom_sf"/>
</dbReference>
<evidence type="ECO:0000256" key="2">
    <source>
        <dbReference type="SAM" id="SignalP"/>
    </source>
</evidence>
<proteinExistence type="predicted"/>
<evidence type="ECO:0000313" key="4">
    <source>
        <dbReference type="Proteomes" id="UP000190813"/>
    </source>
</evidence>
<name>A0A1T3MBX4_9FLAO</name>
<keyword evidence="1" id="KW-0802">TPR repeat</keyword>
<gene>
    <name evidence="3" type="ORF">BAZ10_09425</name>
</gene>
<sequence length="294" mass="34747">MNRTYVIFSLLFTILFVSHIDAQDNTELQKMADADQKSRMSGEINWKILNKEDSMRRERIFQLIKENKVQTAKDYLNVGIVFQHGNDTIASRMAVQSFDKAIKLDPSLNKWWYAAAVDRDLMRRGKPQIYGTQFIRNNTTNGKWKRYNLDPSKVTDEQRKYYKVETIKEQEEKERLMNLKSVDQYYTKENPSVDKLILLIKEEFKKGKNTEYNVNEDEINSFGYKLLKENKENEALEIFKLNTQLYPKGWNTYDSYGELLLKMGKKEEAKKSYQKSLKLNPKNENAIKVLKELS</sequence>
<dbReference type="EMBL" id="MAHX01000018">
    <property type="protein sequence ID" value="OPC62148.1"/>
    <property type="molecule type" value="Genomic_DNA"/>
</dbReference>
<feature type="repeat" description="TPR" evidence="1">
    <location>
        <begin position="250"/>
        <end position="283"/>
    </location>
</feature>
<comment type="caution">
    <text evidence="3">The sequence shown here is derived from an EMBL/GenBank/DDBJ whole genome shotgun (WGS) entry which is preliminary data.</text>
</comment>
<protein>
    <submittedName>
        <fullName evidence="3">Tetratricopeptide repeat protein</fullName>
    </submittedName>
</protein>
<dbReference type="Pfam" id="PF13181">
    <property type="entry name" value="TPR_8"/>
    <property type="match status" value="1"/>
</dbReference>
<dbReference type="RefSeq" id="WP_078772851.1">
    <property type="nucleotide sequence ID" value="NZ_CBCSBR010000004.1"/>
</dbReference>
<keyword evidence="2" id="KW-0732">Signal</keyword>
<organism evidence="3 4">
    <name type="scientific">Elizabethkingia occulta</name>
    <dbReference type="NCBI Taxonomy" id="1867263"/>
    <lineage>
        <taxon>Bacteria</taxon>
        <taxon>Pseudomonadati</taxon>
        <taxon>Bacteroidota</taxon>
        <taxon>Flavobacteriia</taxon>
        <taxon>Flavobacteriales</taxon>
        <taxon>Weeksellaceae</taxon>
        <taxon>Elizabethkingia</taxon>
    </lineage>
</organism>
<dbReference type="PROSITE" id="PS50005">
    <property type="entry name" value="TPR"/>
    <property type="match status" value="1"/>
</dbReference>
<feature type="chain" id="PRO_5012436629" evidence="2">
    <location>
        <begin position="23"/>
        <end position="294"/>
    </location>
</feature>